<dbReference type="Proteomes" id="UP000320421">
    <property type="component" value="Chromosome"/>
</dbReference>
<protein>
    <recommendedName>
        <fullName evidence="3">Glycosyltransferase family 25 (LPS biosynthesis protein)</fullName>
    </recommendedName>
</protein>
<accession>A0A517PWA6</accession>
<dbReference type="EMBL" id="CP036266">
    <property type="protein sequence ID" value="QDT23656.1"/>
    <property type="molecule type" value="Genomic_DNA"/>
</dbReference>
<evidence type="ECO:0000313" key="2">
    <source>
        <dbReference type="Proteomes" id="UP000320421"/>
    </source>
</evidence>
<reference evidence="1 2" key="1">
    <citation type="submission" date="2019-02" db="EMBL/GenBank/DDBJ databases">
        <title>Deep-cultivation of Planctomycetes and their phenomic and genomic characterization uncovers novel biology.</title>
        <authorList>
            <person name="Wiegand S."/>
            <person name="Jogler M."/>
            <person name="Boedeker C."/>
            <person name="Pinto D."/>
            <person name="Vollmers J."/>
            <person name="Rivas-Marin E."/>
            <person name="Kohn T."/>
            <person name="Peeters S.H."/>
            <person name="Heuer A."/>
            <person name="Rast P."/>
            <person name="Oberbeckmann S."/>
            <person name="Bunk B."/>
            <person name="Jeske O."/>
            <person name="Meyerdierks A."/>
            <person name="Storesund J.E."/>
            <person name="Kallscheuer N."/>
            <person name="Luecker S."/>
            <person name="Lage O.M."/>
            <person name="Pohl T."/>
            <person name="Merkel B.J."/>
            <person name="Hornburger P."/>
            <person name="Mueller R.-W."/>
            <person name="Bruemmer F."/>
            <person name="Labrenz M."/>
            <person name="Spormann A.M."/>
            <person name="Op den Camp H."/>
            <person name="Overmann J."/>
            <person name="Amann R."/>
            <person name="Jetten M.S.M."/>
            <person name="Mascher T."/>
            <person name="Medema M.H."/>
            <person name="Devos D.P."/>
            <person name="Kaster A.-K."/>
            <person name="Ovreas L."/>
            <person name="Rohde M."/>
            <person name="Galperin M.Y."/>
            <person name="Jogler C."/>
        </authorList>
    </citation>
    <scope>NUCLEOTIDE SEQUENCE [LARGE SCALE GENOMIC DNA]</scope>
    <source>
        <strain evidence="1 2">HG66A1</strain>
    </source>
</reference>
<organism evidence="1 2">
    <name type="scientific">Gimesia chilikensis</name>
    <dbReference type="NCBI Taxonomy" id="2605989"/>
    <lineage>
        <taxon>Bacteria</taxon>
        <taxon>Pseudomonadati</taxon>
        <taxon>Planctomycetota</taxon>
        <taxon>Planctomycetia</taxon>
        <taxon>Planctomycetales</taxon>
        <taxon>Planctomycetaceae</taxon>
        <taxon>Gimesia</taxon>
    </lineage>
</organism>
<proteinExistence type="predicted"/>
<dbReference type="OrthoDB" id="260014at2"/>
<evidence type="ECO:0008006" key="3">
    <source>
        <dbReference type="Google" id="ProtNLM"/>
    </source>
</evidence>
<dbReference type="RefSeq" id="WP_145191369.1">
    <property type="nucleotide sequence ID" value="NZ_CP036266.1"/>
</dbReference>
<name>A0A517PWA6_9PLAN</name>
<dbReference type="AlphaFoldDB" id="A0A517PWA6"/>
<sequence length="245" mass="27418">MGVLEWNWAVGVTTAPRKSPTLESCLQSLSLAGWDSPRLFAEPFSSKSKIFSNYPFSMRSTTLGVFPNWYLGLTELYLRMPHADAYLMFQDDALVARDARAYLENTLWPAAEVGVVSLYCPSREHVRDLTGFREINRGWAAWGAVAYIFSNPGVRQFLSDPVVLNHRHHGPSSGVRNIDPVVGSWCQRNQLPYFVHIPTLVQHIGATSTIKPASGLKGNRVAIDFDPEFPRKHQSLSVQSETDTP</sequence>
<keyword evidence="2" id="KW-1185">Reference proteome</keyword>
<evidence type="ECO:0000313" key="1">
    <source>
        <dbReference type="EMBL" id="QDT23656.1"/>
    </source>
</evidence>
<gene>
    <name evidence="1" type="ORF">HG66A1_54780</name>
</gene>